<accession>A0A2N5IVI5</accession>
<evidence type="ECO:0000313" key="2">
    <source>
        <dbReference type="Proteomes" id="UP000235034"/>
    </source>
</evidence>
<name>A0A2N5IVI5_9BIFI</name>
<organism evidence="1 2">
    <name type="scientific">Bifidobacterium parmae</name>
    <dbReference type="NCBI Taxonomy" id="361854"/>
    <lineage>
        <taxon>Bacteria</taxon>
        <taxon>Bacillati</taxon>
        <taxon>Actinomycetota</taxon>
        <taxon>Actinomycetes</taxon>
        <taxon>Bifidobacteriales</taxon>
        <taxon>Bifidobacteriaceae</taxon>
        <taxon>Bifidobacterium</taxon>
    </lineage>
</organism>
<comment type="caution">
    <text evidence="1">The sequence shown here is derived from an EMBL/GenBank/DDBJ whole genome shotgun (WGS) entry which is preliminary data.</text>
</comment>
<proteinExistence type="predicted"/>
<dbReference type="AlphaFoldDB" id="A0A2N5IVI5"/>
<dbReference type="Proteomes" id="UP000235034">
    <property type="component" value="Unassembled WGS sequence"/>
</dbReference>
<protein>
    <submittedName>
        <fullName evidence="1">Phage tail protein</fullName>
    </submittedName>
</protein>
<sequence length="79" mass="8050">MAGLNENIMIRLMADTSNYTTKMQAASAQATKLSTALEKPMTTSERVGAGFTKAGLVIGAVSAAIGVPPSPRSPSSTPP</sequence>
<dbReference type="RefSeq" id="WP_101623280.1">
    <property type="nucleotide sequence ID" value="NZ_NMWT01000038.1"/>
</dbReference>
<reference evidence="1 2" key="1">
    <citation type="submission" date="2017-07" db="EMBL/GenBank/DDBJ databases">
        <title>Bifidobacterium novel species.</title>
        <authorList>
            <person name="Lugli G.A."/>
            <person name="Milani C."/>
            <person name="Duranti S."/>
            <person name="Mangifesta M."/>
        </authorList>
    </citation>
    <scope>NUCLEOTIDE SEQUENCE [LARGE SCALE GENOMIC DNA]</scope>
    <source>
        <strain evidence="1 2">77</strain>
    </source>
</reference>
<gene>
    <name evidence="1" type="ORF">Uis4E_2233</name>
</gene>
<evidence type="ECO:0000313" key="1">
    <source>
        <dbReference type="EMBL" id="PLS25975.1"/>
    </source>
</evidence>
<dbReference type="EMBL" id="NMWT01000038">
    <property type="protein sequence ID" value="PLS25975.1"/>
    <property type="molecule type" value="Genomic_DNA"/>
</dbReference>
<keyword evidence="2" id="KW-1185">Reference proteome</keyword>